<keyword evidence="5 6" id="KW-0472">Membrane</keyword>
<reference evidence="8" key="1">
    <citation type="submission" date="2021-01" db="EMBL/GenBank/DDBJ databases">
        <authorList>
            <person name="Corre E."/>
            <person name="Pelletier E."/>
            <person name="Niang G."/>
            <person name="Scheremetjew M."/>
            <person name="Finn R."/>
            <person name="Kale V."/>
            <person name="Holt S."/>
            <person name="Cochrane G."/>
            <person name="Meng A."/>
            <person name="Brown T."/>
            <person name="Cohen L."/>
        </authorList>
    </citation>
    <scope>NUCLEOTIDE SEQUENCE</scope>
    <source>
        <strain evidence="8">Isolate 1302-5</strain>
    </source>
</reference>
<dbReference type="Pfam" id="PF04117">
    <property type="entry name" value="Mpv17_PMP22"/>
    <property type="match status" value="1"/>
</dbReference>
<dbReference type="PANTHER" id="PTHR11266:SF121">
    <property type="entry name" value="OS09G0315000 PROTEIN"/>
    <property type="match status" value="1"/>
</dbReference>
<evidence type="ECO:0000256" key="6">
    <source>
        <dbReference type="RuleBase" id="RU363053"/>
    </source>
</evidence>
<evidence type="ECO:0000256" key="7">
    <source>
        <dbReference type="SAM" id="SignalP"/>
    </source>
</evidence>
<accession>A0A7S4I711</accession>
<keyword evidence="4 6" id="KW-1133">Transmembrane helix</keyword>
<evidence type="ECO:0000256" key="5">
    <source>
        <dbReference type="ARBA" id="ARBA00023136"/>
    </source>
</evidence>
<evidence type="ECO:0000256" key="4">
    <source>
        <dbReference type="ARBA" id="ARBA00022989"/>
    </source>
</evidence>
<feature type="signal peptide" evidence="7">
    <location>
        <begin position="1"/>
        <end position="24"/>
    </location>
</feature>
<gene>
    <name evidence="8" type="ORF">OAUR00152_LOCUS8112</name>
</gene>
<dbReference type="GO" id="GO:0016020">
    <property type="term" value="C:membrane"/>
    <property type="evidence" value="ECO:0007669"/>
    <property type="project" value="UniProtKB-SubCell"/>
</dbReference>
<feature type="transmembrane region" description="Helical" evidence="6">
    <location>
        <begin position="258"/>
        <end position="277"/>
    </location>
</feature>
<comment type="similarity">
    <text evidence="2 6">Belongs to the peroxisomal membrane protein PXMP2/4 family.</text>
</comment>
<evidence type="ECO:0000313" key="8">
    <source>
        <dbReference type="EMBL" id="CAE2220394.1"/>
    </source>
</evidence>
<protein>
    <submittedName>
        <fullName evidence="8">Uncharacterized protein</fullName>
    </submittedName>
</protein>
<keyword evidence="7" id="KW-0732">Signal</keyword>
<keyword evidence="3 6" id="KW-0812">Transmembrane</keyword>
<evidence type="ECO:0000256" key="3">
    <source>
        <dbReference type="ARBA" id="ARBA00022692"/>
    </source>
</evidence>
<evidence type="ECO:0000256" key="2">
    <source>
        <dbReference type="ARBA" id="ARBA00006824"/>
    </source>
</evidence>
<feature type="chain" id="PRO_5031286965" evidence="7">
    <location>
        <begin position="25"/>
        <end position="283"/>
    </location>
</feature>
<name>A0A7S4I711_9STRA</name>
<dbReference type="PROSITE" id="PS51257">
    <property type="entry name" value="PROKAR_LIPOPROTEIN"/>
    <property type="match status" value="1"/>
</dbReference>
<dbReference type="GO" id="GO:0005737">
    <property type="term" value="C:cytoplasm"/>
    <property type="evidence" value="ECO:0007669"/>
    <property type="project" value="TreeGrafter"/>
</dbReference>
<organism evidence="8">
    <name type="scientific">Odontella aurita</name>
    <dbReference type="NCBI Taxonomy" id="265563"/>
    <lineage>
        <taxon>Eukaryota</taxon>
        <taxon>Sar</taxon>
        <taxon>Stramenopiles</taxon>
        <taxon>Ochrophyta</taxon>
        <taxon>Bacillariophyta</taxon>
        <taxon>Mediophyceae</taxon>
        <taxon>Biddulphiophycidae</taxon>
        <taxon>Eupodiscales</taxon>
        <taxon>Odontellaceae</taxon>
        <taxon>Odontella</taxon>
    </lineage>
</organism>
<comment type="subcellular location">
    <subcellularLocation>
        <location evidence="1">Membrane</location>
        <topology evidence="1">Multi-pass membrane protein</topology>
    </subcellularLocation>
</comment>
<dbReference type="EMBL" id="HBKQ01011956">
    <property type="protein sequence ID" value="CAE2220394.1"/>
    <property type="molecule type" value="Transcribed_RNA"/>
</dbReference>
<feature type="transmembrane region" description="Helical" evidence="6">
    <location>
        <begin position="191"/>
        <end position="210"/>
    </location>
</feature>
<dbReference type="AlphaFoldDB" id="A0A7S4I711"/>
<evidence type="ECO:0000256" key="1">
    <source>
        <dbReference type="ARBA" id="ARBA00004141"/>
    </source>
</evidence>
<feature type="transmembrane region" description="Helical" evidence="6">
    <location>
        <begin position="152"/>
        <end position="170"/>
    </location>
</feature>
<dbReference type="InterPro" id="IPR007248">
    <property type="entry name" value="Mpv17_PMP22"/>
</dbReference>
<proteinExistence type="inferred from homology"/>
<dbReference type="PANTHER" id="PTHR11266">
    <property type="entry name" value="PEROXISOMAL MEMBRANE PROTEIN 2, PXMP2 MPV17"/>
    <property type="match status" value="1"/>
</dbReference>
<sequence length="283" mass="30592">MKKMKASAALVAPMLISACLRVDAFATPRLLSGAVERRSATRPQPRHEQPNLYAPCTHTSCIYPKRTLEPSSRRSSSLPSKSTTTALAAFAAVASAVDVFYRTSPLLAAFLTCGANASAADVVAQKRASSAARAGSGGAVAAAIPFEKRRTLAFLLYGGLYQGVAQEFLYNRFLPKLFGSGSSPSAVIGKVLFDMLILTPILCLPVAYVVKSMVYQRPLSDAWNRYSYDVREAGLLKKCWCLWGPVQCLTFGIVPEHFRVSFVSSVSFFWLIVLSTISSGKSD</sequence>